<dbReference type="SMART" id="SM00436">
    <property type="entry name" value="TOP1Bc"/>
    <property type="match status" value="1"/>
</dbReference>
<accession>A0A6H1Q8X6</accession>
<dbReference type="Pfam" id="PF01751">
    <property type="entry name" value="Toprim"/>
    <property type="match status" value="1"/>
</dbReference>
<dbReference type="InterPro" id="IPR013824">
    <property type="entry name" value="Topo_IA_cen_sub1"/>
</dbReference>
<dbReference type="InterPro" id="IPR003602">
    <property type="entry name" value="Topo_IA_DNA-bd_dom"/>
</dbReference>
<dbReference type="InterPro" id="IPR023405">
    <property type="entry name" value="Topo_IA_core_domain"/>
</dbReference>
<evidence type="ECO:0000256" key="9">
    <source>
        <dbReference type="ARBA" id="ARBA00032235"/>
    </source>
</evidence>
<evidence type="ECO:0000256" key="6">
    <source>
        <dbReference type="ARBA" id="ARBA00023235"/>
    </source>
</evidence>
<comment type="similarity">
    <text evidence="2">Belongs to the type IA topoisomerase family.</text>
</comment>
<dbReference type="GO" id="GO:0003677">
    <property type="term" value="F:DNA binding"/>
    <property type="evidence" value="ECO:0007669"/>
    <property type="project" value="UniProtKB-KW"/>
</dbReference>
<dbReference type="InterPro" id="IPR023406">
    <property type="entry name" value="Topo_IA_AS"/>
</dbReference>
<dbReference type="GO" id="GO:0003917">
    <property type="term" value="F:DNA topoisomerase type I (single strand cut, ATP-independent) activity"/>
    <property type="evidence" value="ECO:0007669"/>
    <property type="project" value="UniProtKB-EC"/>
</dbReference>
<dbReference type="Gene3D" id="2.60.510.20">
    <property type="match status" value="1"/>
</dbReference>
<keyword evidence="5" id="KW-0238">DNA-binding</keyword>
<geneLocation type="plasmid" evidence="13">
    <name>pPA15W-NR</name>
</geneLocation>
<dbReference type="GeneID" id="97170802"/>
<evidence type="ECO:0000313" key="12">
    <source>
        <dbReference type="EMBL" id="QIZ23229.1"/>
    </source>
</evidence>
<dbReference type="SMART" id="SM00437">
    <property type="entry name" value="TOP1Ac"/>
    <property type="match status" value="1"/>
</dbReference>
<evidence type="ECO:0000313" key="13">
    <source>
        <dbReference type="EMBL" id="QIZ23413.1"/>
    </source>
</evidence>
<feature type="domain" description="Topo IA-type catalytic" evidence="11">
    <location>
        <begin position="137"/>
        <end position="525"/>
    </location>
</feature>
<evidence type="ECO:0000259" key="11">
    <source>
        <dbReference type="PROSITE" id="PS52039"/>
    </source>
</evidence>
<reference evidence="13" key="1">
    <citation type="submission" date="2020-01" db="EMBL/GenBank/DDBJ databases">
        <authorList>
            <person name="Zhou D."/>
        </authorList>
    </citation>
    <scope>NUCLEOTIDE SEQUENCE</scope>
    <source>
        <strain evidence="12">201330</strain>
        <strain evidence="13">PA15W</strain>
        <plasmid evidence="12">p201330-IMP</plasmid>
        <plasmid evidence="13">pPA15W-NR</plasmid>
    </source>
</reference>
<organism evidence="13">
    <name type="scientific">Pseudomonas aeruginosa</name>
    <dbReference type="NCBI Taxonomy" id="287"/>
    <lineage>
        <taxon>Bacteria</taxon>
        <taxon>Pseudomonadati</taxon>
        <taxon>Pseudomonadota</taxon>
        <taxon>Gammaproteobacteria</taxon>
        <taxon>Pseudomonadales</taxon>
        <taxon>Pseudomonadaceae</taxon>
        <taxon>Pseudomonas</taxon>
    </lineage>
</organism>
<dbReference type="AlphaFoldDB" id="A0A6H1Q8X6"/>
<gene>
    <name evidence="12" type="primary">topA</name>
</gene>
<evidence type="ECO:0000256" key="8">
    <source>
        <dbReference type="ARBA" id="ARBA00031985"/>
    </source>
</evidence>
<keyword evidence="6 12" id="KW-0413">Isomerase</keyword>
<dbReference type="EC" id="5.6.2.1" evidence="3"/>
<sequence>MGRDLVIIEAPGKLRTFRRLCEGVGLQADICATIGHVLEAPKDMRDLGIALRGEEYVETNRRPIREDSFRYLCDCLARCKGRVLIATDNDQEGHVIAADIVGLMEAAGCRQPAYRLVLNGLTNDAMVRGLAQLSPVDIALSNAGVARRIVDRLIGGGLSDFSTGRTVGRVQTALLSIAEHGLPHSLIGLSMPCSNGGEPFRAVLPVTGVATPAELIAQLDALPAREVAMATPERLSEPGNYGDTLLSLNAAAGLSISQAAELLQELYEAGDISYPRTSSRAFSDATVEVLEALAKVRGIRAFRKAAVPTIQSDGVAHEAIHVLNSELLQRLDLGRPPSLQGSLREAALSIIARQSFESGLVVARERPNLDDLPDFLASLDWSRDARRPMLPWRPASSVTTKGGALGLDAALVQQMMKHGVGRPSTWPSHAARFAERGFVDDAYQLTTKGLRVLEAAPQGLRDVLCTARIEDLLQERGSEVSHMVNHAMQVALEGDAELAAQLISQLDVLQDEQEEELEHRHRPVF</sequence>
<dbReference type="InterPro" id="IPR013826">
    <property type="entry name" value="Topo_IA_cen_sub3"/>
</dbReference>
<proteinExistence type="inferred from homology"/>
<keyword evidence="4" id="KW-0799">Topoisomerase</keyword>
<dbReference type="EMBL" id="MN961671">
    <property type="protein sequence ID" value="QIZ23229.1"/>
    <property type="molecule type" value="Genomic_DNA"/>
</dbReference>
<evidence type="ECO:0000256" key="10">
    <source>
        <dbReference type="ARBA" id="ARBA00032877"/>
    </source>
</evidence>
<evidence type="ECO:0000256" key="4">
    <source>
        <dbReference type="ARBA" id="ARBA00023029"/>
    </source>
</evidence>
<dbReference type="Gene3D" id="1.10.290.10">
    <property type="entry name" value="Topoisomerase I, domain 4"/>
    <property type="match status" value="1"/>
</dbReference>
<evidence type="ECO:0000256" key="2">
    <source>
        <dbReference type="ARBA" id="ARBA00009446"/>
    </source>
</evidence>
<dbReference type="RefSeq" id="WP_110676739.1">
    <property type="nucleotide sequence ID" value="NZ_CP115238.1"/>
</dbReference>
<dbReference type="GO" id="GO:0006265">
    <property type="term" value="P:DNA topological change"/>
    <property type="evidence" value="ECO:0007669"/>
    <property type="project" value="InterPro"/>
</dbReference>
<dbReference type="PRINTS" id="PR00417">
    <property type="entry name" value="PRTPISMRASEI"/>
</dbReference>
<dbReference type="InterPro" id="IPR000380">
    <property type="entry name" value="Topo_IA"/>
</dbReference>
<dbReference type="InterPro" id="IPR006171">
    <property type="entry name" value="TOPRIM_dom"/>
</dbReference>
<evidence type="ECO:0000256" key="5">
    <source>
        <dbReference type="ARBA" id="ARBA00023125"/>
    </source>
</evidence>
<dbReference type="EMBL" id="MN961672">
    <property type="protein sequence ID" value="QIZ23413.1"/>
    <property type="molecule type" value="Genomic_DNA"/>
</dbReference>
<dbReference type="SUPFAM" id="SSF56712">
    <property type="entry name" value="Prokaryotic type I DNA topoisomerase"/>
    <property type="match status" value="1"/>
</dbReference>
<evidence type="ECO:0000256" key="1">
    <source>
        <dbReference type="ARBA" id="ARBA00000213"/>
    </source>
</evidence>
<dbReference type="PROSITE" id="PS52039">
    <property type="entry name" value="TOPO_IA_2"/>
    <property type="match status" value="1"/>
</dbReference>
<evidence type="ECO:0000256" key="7">
    <source>
        <dbReference type="ARBA" id="ARBA00030003"/>
    </source>
</evidence>
<name>A0A6H1Q8X6_PSEAI</name>
<geneLocation type="plasmid" evidence="12">
    <name>p201330-IMP</name>
</geneLocation>
<protein>
    <recommendedName>
        <fullName evidence="3">DNA topoisomerase</fullName>
        <ecNumber evidence="3">5.6.2.1</ecNumber>
    </recommendedName>
    <alternativeName>
        <fullName evidence="10">Omega-protein</fullName>
    </alternativeName>
    <alternativeName>
        <fullName evidence="9">Relaxing enzyme</fullName>
    </alternativeName>
    <alternativeName>
        <fullName evidence="7">Swivelase</fullName>
    </alternativeName>
    <alternativeName>
        <fullName evidence="8">Untwisting enzyme</fullName>
    </alternativeName>
</protein>
<dbReference type="Pfam" id="PF01131">
    <property type="entry name" value="Topoisom_bac"/>
    <property type="match status" value="1"/>
</dbReference>
<dbReference type="PANTHER" id="PTHR42785">
    <property type="entry name" value="DNA TOPOISOMERASE, TYPE IA, CORE"/>
    <property type="match status" value="1"/>
</dbReference>
<dbReference type="Gene3D" id="1.10.460.10">
    <property type="entry name" value="Topoisomerase I, domain 2"/>
    <property type="match status" value="2"/>
</dbReference>
<comment type="catalytic activity">
    <reaction evidence="1">
        <text>ATP-independent breakage of single-stranded DNA, followed by passage and rejoining.</text>
        <dbReference type="EC" id="5.6.2.1"/>
    </reaction>
</comment>
<dbReference type="InterPro" id="IPR003601">
    <property type="entry name" value="Topo_IA_2"/>
</dbReference>
<dbReference type="Gene3D" id="3.40.50.140">
    <property type="match status" value="1"/>
</dbReference>
<dbReference type="PANTHER" id="PTHR42785:SF1">
    <property type="entry name" value="DNA TOPOISOMERASE"/>
    <property type="match status" value="1"/>
</dbReference>
<dbReference type="InterPro" id="IPR013497">
    <property type="entry name" value="Topo_IA_cen"/>
</dbReference>
<keyword evidence="13" id="KW-0614">Plasmid</keyword>
<dbReference type="PROSITE" id="PS00396">
    <property type="entry name" value="TOPO_IA_1"/>
    <property type="match status" value="1"/>
</dbReference>
<evidence type="ECO:0000256" key="3">
    <source>
        <dbReference type="ARBA" id="ARBA00012891"/>
    </source>
</evidence>